<keyword evidence="2" id="KW-0732">Signal</keyword>
<evidence type="ECO:0000256" key="2">
    <source>
        <dbReference type="SAM" id="SignalP"/>
    </source>
</evidence>
<evidence type="ECO:0000313" key="4">
    <source>
        <dbReference type="Proteomes" id="UP000078340"/>
    </source>
</evidence>
<accession>A0A179HEA1</accession>
<evidence type="ECO:0000256" key="1">
    <source>
        <dbReference type="SAM" id="MobiDB-lite"/>
    </source>
</evidence>
<feature type="region of interest" description="Disordered" evidence="1">
    <location>
        <begin position="34"/>
        <end position="58"/>
    </location>
</feature>
<evidence type="ECO:0008006" key="5">
    <source>
        <dbReference type="Google" id="ProtNLM"/>
    </source>
</evidence>
<dbReference type="EMBL" id="LSBI01000006">
    <property type="protein sequence ID" value="OAQ88354.1"/>
    <property type="molecule type" value="Genomic_DNA"/>
</dbReference>
<dbReference type="AlphaFoldDB" id="A0A179HEA1"/>
<dbReference type="Proteomes" id="UP000078340">
    <property type="component" value="Unassembled WGS sequence"/>
</dbReference>
<evidence type="ECO:0000313" key="3">
    <source>
        <dbReference type="EMBL" id="OAQ88354.1"/>
    </source>
</evidence>
<sequence length="89" mass="9992">MLMLMLVLVLIVPELGSKVSYQLPNRLLRCNNTPPSVGSSEEHATGFNMPRRTHGPRRSCIALQPRSLSMPARRAVLFKPWLPHSKSLC</sequence>
<proteinExistence type="predicted"/>
<protein>
    <recommendedName>
        <fullName evidence="5">Secreted protein</fullName>
    </recommendedName>
</protein>
<reference evidence="3 4" key="1">
    <citation type="submission" date="2016-02" db="EMBL/GenBank/DDBJ databases">
        <title>Biosynthesis of antibiotic leucinostatins and their inhibition on Phytophthora in bio-control Purpureocillium lilacinum.</title>
        <authorList>
            <person name="Wang G."/>
            <person name="Liu Z."/>
            <person name="Lin R."/>
            <person name="Li E."/>
            <person name="Mao Z."/>
            <person name="Ling J."/>
            <person name="Yin W."/>
            <person name="Xie B."/>
        </authorList>
    </citation>
    <scope>NUCLEOTIDE SEQUENCE [LARGE SCALE GENOMIC DNA]</scope>
    <source>
        <strain evidence="3">PLFJ-1</strain>
    </source>
</reference>
<feature type="chain" id="PRO_5008103502" description="Secreted protein" evidence="2">
    <location>
        <begin position="18"/>
        <end position="89"/>
    </location>
</feature>
<organism evidence="3 4">
    <name type="scientific">Purpureocillium lilacinum</name>
    <name type="common">Paecilomyces lilacinus</name>
    <dbReference type="NCBI Taxonomy" id="33203"/>
    <lineage>
        <taxon>Eukaryota</taxon>
        <taxon>Fungi</taxon>
        <taxon>Dikarya</taxon>
        <taxon>Ascomycota</taxon>
        <taxon>Pezizomycotina</taxon>
        <taxon>Sordariomycetes</taxon>
        <taxon>Hypocreomycetidae</taxon>
        <taxon>Hypocreales</taxon>
        <taxon>Ophiocordycipitaceae</taxon>
        <taxon>Purpureocillium</taxon>
    </lineage>
</organism>
<name>A0A179HEA1_PURLI</name>
<feature type="signal peptide" evidence="2">
    <location>
        <begin position="1"/>
        <end position="17"/>
    </location>
</feature>
<comment type="caution">
    <text evidence="3">The sequence shown here is derived from an EMBL/GenBank/DDBJ whole genome shotgun (WGS) entry which is preliminary data.</text>
</comment>
<gene>
    <name evidence="3" type="ORF">VFPFJ_06819</name>
</gene>